<dbReference type="GO" id="GO:0050152">
    <property type="term" value="F:omega-amidase activity"/>
    <property type="evidence" value="ECO:0007669"/>
    <property type="project" value="TreeGrafter"/>
</dbReference>
<dbReference type="AlphaFoldDB" id="X0WNZ9"/>
<organism evidence="2">
    <name type="scientific">marine sediment metagenome</name>
    <dbReference type="NCBI Taxonomy" id="412755"/>
    <lineage>
        <taxon>unclassified sequences</taxon>
        <taxon>metagenomes</taxon>
        <taxon>ecological metagenomes</taxon>
    </lineage>
</organism>
<dbReference type="PANTHER" id="PTHR47799">
    <property type="entry name" value="OMEGA-AMIDASE YAFV"/>
    <property type="match status" value="1"/>
</dbReference>
<comment type="caution">
    <text evidence="2">The sequence shown here is derived from an EMBL/GenBank/DDBJ whole genome shotgun (WGS) entry which is preliminary data.</text>
</comment>
<dbReference type="InterPro" id="IPR036526">
    <property type="entry name" value="C-N_Hydrolase_sf"/>
</dbReference>
<proteinExistence type="predicted"/>
<dbReference type="GO" id="GO:0106008">
    <property type="term" value="F:2-oxoglutaramate amidase activity"/>
    <property type="evidence" value="ECO:0007669"/>
    <property type="project" value="TreeGrafter"/>
</dbReference>
<evidence type="ECO:0000313" key="2">
    <source>
        <dbReference type="EMBL" id="GAG32370.1"/>
    </source>
</evidence>
<dbReference type="InterPro" id="IPR001110">
    <property type="entry name" value="UPF0012_CS"/>
</dbReference>
<name>X0WNZ9_9ZZZZ</name>
<accession>X0WNZ9</accession>
<gene>
    <name evidence="2" type="ORF">S01H1_73876</name>
</gene>
<dbReference type="InterPro" id="IPR003010">
    <property type="entry name" value="C-N_Hydrolase"/>
</dbReference>
<dbReference type="PANTHER" id="PTHR47799:SF1">
    <property type="entry name" value="OMEGA-AMIDASE YAFV"/>
    <property type="match status" value="1"/>
</dbReference>
<dbReference type="SUPFAM" id="SSF56317">
    <property type="entry name" value="Carbon-nitrogen hydrolase"/>
    <property type="match status" value="1"/>
</dbReference>
<sequence length="166" mass="18246">MVGPDGQPVASYDKLQPFTFGGEADHYTAGCETVLFDWQGLRVAPLICYDLRFPELFRAATRRGAQAFVVIANWPTPRVAHWNTLLAARAIENQAYVVGVNRTGSEPKLDYPGESQILDPQGNQLACAGPGEGILRADIALDPLLQYRANFPALPDMRPDFFPDPT</sequence>
<dbReference type="PROSITE" id="PS01227">
    <property type="entry name" value="UPF0012"/>
    <property type="match status" value="1"/>
</dbReference>
<dbReference type="Gene3D" id="3.60.110.10">
    <property type="entry name" value="Carbon-nitrogen hydrolase"/>
    <property type="match status" value="1"/>
</dbReference>
<dbReference type="Pfam" id="PF00795">
    <property type="entry name" value="CN_hydrolase"/>
    <property type="match status" value="1"/>
</dbReference>
<evidence type="ECO:0000259" key="1">
    <source>
        <dbReference type="PROSITE" id="PS50263"/>
    </source>
</evidence>
<dbReference type="EMBL" id="BARS01049385">
    <property type="protein sequence ID" value="GAG32370.1"/>
    <property type="molecule type" value="Genomic_DNA"/>
</dbReference>
<reference evidence="2" key="1">
    <citation type="journal article" date="2014" name="Front. Microbiol.">
        <title>High frequency of phylogenetically diverse reductive dehalogenase-homologous genes in deep subseafloor sedimentary metagenomes.</title>
        <authorList>
            <person name="Kawai M."/>
            <person name="Futagami T."/>
            <person name="Toyoda A."/>
            <person name="Takaki Y."/>
            <person name="Nishi S."/>
            <person name="Hori S."/>
            <person name="Arai W."/>
            <person name="Tsubouchi T."/>
            <person name="Morono Y."/>
            <person name="Uchiyama I."/>
            <person name="Ito T."/>
            <person name="Fujiyama A."/>
            <person name="Inagaki F."/>
            <person name="Takami H."/>
        </authorList>
    </citation>
    <scope>NUCLEOTIDE SEQUENCE</scope>
    <source>
        <strain evidence="2">Expedition CK06-06</strain>
    </source>
</reference>
<protein>
    <recommendedName>
        <fullName evidence="1">CN hydrolase domain-containing protein</fullName>
    </recommendedName>
</protein>
<dbReference type="PROSITE" id="PS50263">
    <property type="entry name" value="CN_HYDROLASE"/>
    <property type="match status" value="1"/>
</dbReference>
<feature type="domain" description="CN hydrolase" evidence="1">
    <location>
        <begin position="1"/>
        <end position="141"/>
    </location>
</feature>
<dbReference type="InterPro" id="IPR052737">
    <property type="entry name" value="Omega-amidase_YafV"/>
</dbReference>